<accession>A0A6J0BMG0</accession>
<dbReference type="OrthoDB" id="6339926at2759"/>
<dbReference type="CTD" id="44125"/>
<evidence type="ECO:0000256" key="1">
    <source>
        <dbReference type="SAM" id="MobiDB-lite"/>
    </source>
</evidence>
<feature type="chain" id="PRO_5027024122" evidence="2">
    <location>
        <begin position="38"/>
        <end position="160"/>
    </location>
</feature>
<protein>
    <submittedName>
        <fullName evidence="4">Uncharacterized protein LOC107221412</fullName>
    </submittedName>
</protein>
<name>A0A6J0BMG0_NEOLC</name>
<evidence type="ECO:0000313" key="3">
    <source>
        <dbReference type="Proteomes" id="UP000829291"/>
    </source>
</evidence>
<dbReference type="GeneID" id="107221412"/>
<feature type="signal peptide" evidence="2">
    <location>
        <begin position="1"/>
        <end position="37"/>
    </location>
</feature>
<keyword evidence="3" id="KW-1185">Reference proteome</keyword>
<evidence type="ECO:0000256" key="2">
    <source>
        <dbReference type="SAM" id="SignalP"/>
    </source>
</evidence>
<gene>
    <name evidence="4" type="primary">LOC107221412</name>
</gene>
<sequence length="160" mass="17760">MMLNCFLRSPVHSFLATVILVAAVVLVFEGGNSVVEADEFPTFFLKAAKSVPRIGRRSGADDDLFFKKANHKIGRIGRRGGYASSPIKSAESLPWYSKQPAQFSRADDNEYWSAENVARALEQSPELWEMTTGDESGEDPTVAGKVWQREKRTGSEQAEM</sequence>
<reference evidence="4" key="1">
    <citation type="submission" date="2025-08" db="UniProtKB">
        <authorList>
            <consortium name="RefSeq"/>
        </authorList>
    </citation>
    <scope>IDENTIFICATION</scope>
    <source>
        <tissue evidence="4">Thorax and Abdomen</tissue>
    </source>
</reference>
<dbReference type="KEGG" id="nlo:107221412"/>
<dbReference type="RefSeq" id="XP_015515881.1">
    <property type="nucleotide sequence ID" value="XM_015660395.2"/>
</dbReference>
<organism evidence="4">
    <name type="scientific">Neodiprion lecontei</name>
    <name type="common">Redheaded pine sawfly</name>
    <dbReference type="NCBI Taxonomy" id="441921"/>
    <lineage>
        <taxon>Eukaryota</taxon>
        <taxon>Metazoa</taxon>
        <taxon>Ecdysozoa</taxon>
        <taxon>Arthropoda</taxon>
        <taxon>Hexapoda</taxon>
        <taxon>Insecta</taxon>
        <taxon>Pterygota</taxon>
        <taxon>Neoptera</taxon>
        <taxon>Endopterygota</taxon>
        <taxon>Hymenoptera</taxon>
        <taxon>Tenthredinoidea</taxon>
        <taxon>Diprionidae</taxon>
        <taxon>Diprioninae</taxon>
        <taxon>Neodiprion</taxon>
    </lineage>
</organism>
<keyword evidence="2" id="KW-0732">Signal</keyword>
<dbReference type="InParanoid" id="A0A6J0BMG0"/>
<evidence type="ECO:0000313" key="4">
    <source>
        <dbReference type="RefSeq" id="XP_015515881.1"/>
    </source>
</evidence>
<dbReference type="AlphaFoldDB" id="A0A6J0BMG0"/>
<feature type="region of interest" description="Disordered" evidence="1">
    <location>
        <begin position="123"/>
        <end position="160"/>
    </location>
</feature>
<proteinExistence type="predicted"/>
<dbReference type="Proteomes" id="UP000829291">
    <property type="component" value="Chromosome 4"/>
</dbReference>